<keyword evidence="1" id="KW-0732">Signal</keyword>
<evidence type="ECO:0000256" key="1">
    <source>
        <dbReference type="SAM" id="SignalP"/>
    </source>
</evidence>
<name>A0A517ST06_9BACT</name>
<protein>
    <submittedName>
        <fullName evidence="2">Uncharacterized protein</fullName>
    </submittedName>
</protein>
<proteinExistence type="predicted"/>
<dbReference type="Proteomes" id="UP000315003">
    <property type="component" value="Chromosome"/>
</dbReference>
<gene>
    <name evidence="2" type="ORF">SV7mr_17710</name>
</gene>
<accession>A0A517ST06</accession>
<evidence type="ECO:0000313" key="3">
    <source>
        <dbReference type="Proteomes" id="UP000315003"/>
    </source>
</evidence>
<dbReference type="PROSITE" id="PS51257">
    <property type="entry name" value="PROKAR_LIPOPROTEIN"/>
    <property type="match status" value="1"/>
</dbReference>
<keyword evidence="3" id="KW-1185">Reference proteome</keyword>
<feature type="signal peptide" evidence="1">
    <location>
        <begin position="1"/>
        <end position="24"/>
    </location>
</feature>
<organism evidence="2 3">
    <name type="scientific">Stieleria bergensis</name>
    <dbReference type="NCBI Taxonomy" id="2528025"/>
    <lineage>
        <taxon>Bacteria</taxon>
        <taxon>Pseudomonadati</taxon>
        <taxon>Planctomycetota</taxon>
        <taxon>Planctomycetia</taxon>
        <taxon>Pirellulales</taxon>
        <taxon>Pirellulaceae</taxon>
        <taxon>Stieleria</taxon>
    </lineage>
</organism>
<sequence precursor="true">MTVNRSFQLFALGTLLSSFFLVGCAESEPSAPDADDLANYAAELPQTYDSGAALDQSDDLTN</sequence>
<dbReference type="EMBL" id="CP036272">
    <property type="protein sequence ID" value="QDT59264.1"/>
    <property type="molecule type" value="Genomic_DNA"/>
</dbReference>
<feature type="chain" id="PRO_5021790529" evidence="1">
    <location>
        <begin position="25"/>
        <end position="62"/>
    </location>
</feature>
<dbReference type="AlphaFoldDB" id="A0A517ST06"/>
<evidence type="ECO:0000313" key="2">
    <source>
        <dbReference type="EMBL" id="QDT59264.1"/>
    </source>
</evidence>
<reference evidence="2 3" key="1">
    <citation type="submission" date="2019-02" db="EMBL/GenBank/DDBJ databases">
        <title>Deep-cultivation of Planctomycetes and their phenomic and genomic characterization uncovers novel biology.</title>
        <authorList>
            <person name="Wiegand S."/>
            <person name="Jogler M."/>
            <person name="Boedeker C."/>
            <person name="Pinto D."/>
            <person name="Vollmers J."/>
            <person name="Rivas-Marin E."/>
            <person name="Kohn T."/>
            <person name="Peeters S.H."/>
            <person name="Heuer A."/>
            <person name="Rast P."/>
            <person name="Oberbeckmann S."/>
            <person name="Bunk B."/>
            <person name="Jeske O."/>
            <person name="Meyerdierks A."/>
            <person name="Storesund J.E."/>
            <person name="Kallscheuer N."/>
            <person name="Luecker S."/>
            <person name="Lage O.M."/>
            <person name="Pohl T."/>
            <person name="Merkel B.J."/>
            <person name="Hornburger P."/>
            <person name="Mueller R.-W."/>
            <person name="Bruemmer F."/>
            <person name="Labrenz M."/>
            <person name="Spormann A.M."/>
            <person name="Op den Camp H."/>
            <person name="Overmann J."/>
            <person name="Amann R."/>
            <person name="Jetten M.S.M."/>
            <person name="Mascher T."/>
            <person name="Medema M.H."/>
            <person name="Devos D.P."/>
            <person name="Kaster A.-K."/>
            <person name="Ovreas L."/>
            <person name="Rohde M."/>
            <person name="Galperin M.Y."/>
            <person name="Jogler C."/>
        </authorList>
    </citation>
    <scope>NUCLEOTIDE SEQUENCE [LARGE SCALE GENOMIC DNA]</scope>
    <source>
        <strain evidence="2 3">SV_7m_r</strain>
    </source>
</reference>